<feature type="transmembrane region" description="Helical" evidence="5">
    <location>
        <begin position="382"/>
        <end position="399"/>
    </location>
</feature>
<reference evidence="7 8" key="1">
    <citation type="submission" date="2017-12" db="EMBL/GenBank/DDBJ databases">
        <title>The genome sequence of Caulobacter sp. 410.</title>
        <authorList>
            <person name="Gao J."/>
            <person name="Mao X."/>
            <person name="Sun J."/>
        </authorList>
    </citation>
    <scope>NUCLEOTIDE SEQUENCE [LARGE SCALE GENOMIC DNA]</scope>
    <source>
        <strain evidence="7 8">410</strain>
    </source>
</reference>
<evidence type="ECO:0000256" key="5">
    <source>
        <dbReference type="SAM" id="Phobius"/>
    </source>
</evidence>
<comment type="caution">
    <text evidence="7">The sequence shown here is derived from an EMBL/GenBank/DDBJ whole genome shotgun (WGS) entry which is preliminary data.</text>
</comment>
<dbReference type="OrthoDB" id="8050531at2"/>
<feature type="transmembrane region" description="Helical" evidence="5">
    <location>
        <begin position="102"/>
        <end position="121"/>
    </location>
</feature>
<evidence type="ECO:0000259" key="6">
    <source>
        <dbReference type="Pfam" id="PF04932"/>
    </source>
</evidence>
<feature type="transmembrane region" description="Helical" evidence="5">
    <location>
        <begin position="243"/>
        <end position="263"/>
    </location>
</feature>
<evidence type="ECO:0000313" key="7">
    <source>
        <dbReference type="EMBL" id="PLR28784.1"/>
    </source>
</evidence>
<dbReference type="PANTHER" id="PTHR37422">
    <property type="entry name" value="TEICHURONIC ACID BIOSYNTHESIS PROTEIN TUAE"/>
    <property type="match status" value="1"/>
</dbReference>
<feature type="transmembrane region" description="Helical" evidence="5">
    <location>
        <begin position="12"/>
        <end position="29"/>
    </location>
</feature>
<dbReference type="EMBL" id="PJRS01000004">
    <property type="protein sequence ID" value="PLR28784.1"/>
    <property type="molecule type" value="Genomic_DNA"/>
</dbReference>
<feature type="transmembrane region" description="Helical" evidence="5">
    <location>
        <begin position="324"/>
        <end position="344"/>
    </location>
</feature>
<gene>
    <name evidence="7" type="ORF">SGCZBJ_01145</name>
</gene>
<dbReference type="GO" id="GO:0016020">
    <property type="term" value="C:membrane"/>
    <property type="evidence" value="ECO:0007669"/>
    <property type="project" value="UniProtKB-SubCell"/>
</dbReference>
<feature type="transmembrane region" description="Helical" evidence="5">
    <location>
        <begin position="173"/>
        <end position="191"/>
    </location>
</feature>
<feature type="transmembrane region" description="Helical" evidence="5">
    <location>
        <begin position="356"/>
        <end position="376"/>
    </location>
</feature>
<name>A0A2N5DRW2_9CAUL</name>
<dbReference type="InterPro" id="IPR051533">
    <property type="entry name" value="WaaL-like"/>
</dbReference>
<feature type="transmembrane region" description="Helical" evidence="5">
    <location>
        <begin position="198"/>
        <end position="214"/>
    </location>
</feature>
<evidence type="ECO:0000256" key="4">
    <source>
        <dbReference type="ARBA" id="ARBA00023136"/>
    </source>
</evidence>
<feature type="transmembrane region" description="Helical" evidence="5">
    <location>
        <begin position="35"/>
        <end position="53"/>
    </location>
</feature>
<feature type="transmembrane region" description="Helical" evidence="5">
    <location>
        <begin position="220"/>
        <end position="236"/>
    </location>
</feature>
<protein>
    <submittedName>
        <fullName evidence="7">Polymerase</fullName>
    </submittedName>
</protein>
<dbReference type="RefSeq" id="WP_101716200.1">
    <property type="nucleotide sequence ID" value="NZ_PJRS01000004.1"/>
</dbReference>
<dbReference type="Pfam" id="PF04932">
    <property type="entry name" value="Wzy_C"/>
    <property type="match status" value="1"/>
</dbReference>
<keyword evidence="3 5" id="KW-1133">Transmembrane helix</keyword>
<feature type="transmembrane region" description="Helical" evidence="5">
    <location>
        <begin position="133"/>
        <end position="153"/>
    </location>
</feature>
<keyword evidence="2 5" id="KW-0812">Transmembrane</keyword>
<organism evidence="7 8">
    <name type="scientific">Caulobacter zeae</name>
    <dbReference type="NCBI Taxonomy" id="2055137"/>
    <lineage>
        <taxon>Bacteria</taxon>
        <taxon>Pseudomonadati</taxon>
        <taxon>Pseudomonadota</taxon>
        <taxon>Alphaproteobacteria</taxon>
        <taxon>Caulobacterales</taxon>
        <taxon>Caulobacteraceae</taxon>
        <taxon>Caulobacter</taxon>
    </lineage>
</organism>
<evidence type="ECO:0000313" key="8">
    <source>
        <dbReference type="Proteomes" id="UP000234479"/>
    </source>
</evidence>
<sequence length="415" mass="43199">MIAKAAGPEKGTPWLTGVMIFVFVMTPLLGYLAQLGFAPLMALAGLLVLPVMARPRAPAAPTLILLLLAIWAAASMTWSPAAPPAGSLKDYGDVEKVTAVKLFLQLALYGAAAAAALRLSVRGADRVATVMGFGVLALAVFVGFDALTGAAMFQKLRVLSGDPIRPDLAKVKISIGCYVMAVMFWPAAAALAQRGKQAAVVLLLAGVLTASVLASADSCLVALAAGGVVWLLVKGLGKAGGRLLTLAIAIPFMVAPIAVLWAIQTGFWGWLHGLVPASWDARLNIWAFAADHIQDHPFRGWGLDASRTFGDAIPLHTHNAQLQLWLELGAVGAALAGAFFCWLAHGVTRAAETDRGGAAMSGAALTSYLVIGALSFGVWQEWWIAVGALAVVACAAVRLSSGEYSDELVEISPND</sequence>
<evidence type="ECO:0000256" key="3">
    <source>
        <dbReference type="ARBA" id="ARBA00022989"/>
    </source>
</evidence>
<proteinExistence type="predicted"/>
<evidence type="ECO:0000256" key="1">
    <source>
        <dbReference type="ARBA" id="ARBA00004141"/>
    </source>
</evidence>
<keyword evidence="8" id="KW-1185">Reference proteome</keyword>
<keyword evidence="4 5" id="KW-0472">Membrane</keyword>
<feature type="transmembrane region" description="Helical" evidence="5">
    <location>
        <begin position="60"/>
        <end position="82"/>
    </location>
</feature>
<dbReference type="Proteomes" id="UP000234479">
    <property type="component" value="Unassembled WGS sequence"/>
</dbReference>
<comment type="subcellular location">
    <subcellularLocation>
        <location evidence="1">Membrane</location>
        <topology evidence="1">Multi-pass membrane protein</topology>
    </subcellularLocation>
</comment>
<dbReference type="InterPro" id="IPR007016">
    <property type="entry name" value="O-antigen_ligase-rel_domated"/>
</dbReference>
<feature type="domain" description="O-antigen ligase-related" evidence="6">
    <location>
        <begin position="206"/>
        <end position="335"/>
    </location>
</feature>
<evidence type="ECO:0000256" key="2">
    <source>
        <dbReference type="ARBA" id="ARBA00022692"/>
    </source>
</evidence>
<dbReference type="PANTHER" id="PTHR37422:SF13">
    <property type="entry name" value="LIPOPOLYSACCHARIDE BIOSYNTHESIS PROTEIN PA4999-RELATED"/>
    <property type="match status" value="1"/>
</dbReference>
<dbReference type="AlphaFoldDB" id="A0A2N5DRW2"/>
<accession>A0A2N5DRW2</accession>